<sequence length="193" mass="22183">MGSAQCCKKNVQDEDVQEVVILEDSNQQSAKLQDVQQAKHSYKKTEECGTPAFPELRSQQSKRSEQCQSLKEIQFVGQVDKDEQILKSTCTLGRKRQKNDSPIVAFEAKNSLKSFDSNRLKKLQSVTEQQLNLKNISSPRDEDSFMSDSQRGSRQPDEKSAKSILKQEMKYSRFRNQQNQVDSTLRKVQFNLE</sequence>
<accession>A0A8S1TFK5</accession>
<evidence type="ECO:0000313" key="2">
    <source>
        <dbReference type="EMBL" id="CAD8150414.1"/>
    </source>
</evidence>
<comment type="caution">
    <text evidence="2">The sequence shown here is derived from an EMBL/GenBank/DDBJ whole genome shotgun (WGS) entry which is preliminary data.</text>
</comment>
<keyword evidence="3" id="KW-1185">Reference proteome</keyword>
<dbReference type="OrthoDB" id="292767at2759"/>
<feature type="region of interest" description="Disordered" evidence="1">
    <location>
        <begin position="131"/>
        <end position="163"/>
    </location>
</feature>
<name>A0A8S1TFK5_9CILI</name>
<gene>
    <name evidence="2" type="ORF">PPENT_87.1.T0200248</name>
</gene>
<dbReference type="EMBL" id="CAJJDO010000020">
    <property type="protein sequence ID" value="CAD8150414.1"/>
    <property type="molecule type" value="Genomic_DNA"/>
</dbReference>
<protein>
    <submittedName>
        <fullName evidence="2">Uncharacterized protein</fullName>
    </submittedName>
</protein>
<proteinExistence type="predicted"/>
<dbReference type="Proteomes" id="UP000689195">
    <property type="component" value="Unassembled WGS sequence"/>
</dbReference>
<feature type="compositionally biased region" description="Basic and acidic residues" evidence="1">
    <location>
        <begin position="154"/>
        <end position="163"/>
    </location>
</feature>
<evidence type="ECO:0000256" key="1">
    <source>
        <dbReference type="SAM" id="MobiDB-lite"/>
    </source>
</evidence>
<evidence type="ECO:0000313" key="3">
    <source>
        <dbReference type="Proteomes" id="UP000689195"/>
    </source>
</evidence>
<organism evidence="2 3">
    <name type="scientific">Paramecium pentaurelia</name>
    <dbReference type="NCBI Taxonomy" id="43138"/>
    <lineage>
        <taxon>Eukaryota</taxon>
        <taxon>Sar</taxon>
        <taxon>Alveolata</taxon>
        <taxon>Ciliophora</taxon>
        <taxon>Intramacronucleata</taxon>
        <taxon>Oligohymenophorea</taxon>
        <taxon>Peniculida</taxon>
        <taxon>Parameciidae</taxon>
        <taxon>Paramecium</taxon>
    </lineage>
</organism>
<reference evidence="2" key="1">
    <citation type="submission" date="2021-01" db="EMBL/GenBank/DDBJ databases">
        <authorList>
            <consortium name="Genoscope - CEA"/>
            <person name="William W."/>
        </authorList>
    </citation>
    <scope>NUCLEOTIDE SEQUENCE</scope>
</reference>
<dbReference type="AlphaFoldDB" id="A0A8S1TFK5"/>